<sequence length="141" mass="15505">MTRTVALTVAWLLLAACSRPPPEQALRDTMQSLQLTMEQRDASQVENYLADDFVGPGGMDRDGARRLAALTFLRHRDVGVTLGPLDVSVLQEHATVRFTAALTGGSGRALPDAARLYQVETGWRLEGGDWRLTSARWTPQL</sequence>
<reference evidence="2 3" key="1">
    <citation type="journal article" date="2016" name="Int. J. Syst. Evol. Microbiol.">
        <title>Lysobacter erysipheiresistens sp. nov., an antagonist of powdery mildew, isolated from tobacco-cultivated soil.</title>
        <authorList>
            <person name="Xie B."/>
            <person name="Li T."/>
            <person name="Lin X."/>
            <person name="Wang C.J."/>
            <person name="Chen Y.J."/>
            <person name="Liu W.J."/>
            <person name="Zhao Z.W."/>
        </authorList>
    </citation>
    <scope>NUCLEOTIDE SEQUENCE [LARGE SCALE GENOMIC DNA]</scope>
    <source>
        <strain evidence="2 3">RS-LYSO-3</strain>
    </source>
</reference>
<evidence type="ECO:0000259" key="1">
    <source>
        <dbReference type="Pfam" id="PF14534"/>
    </source>
</evidence>
<name>A0ABU7Z0G1_9GAMM</name>
<organism evidence="2 3">
    <name type="scientific">Novilysobacter erysipheiresistens</name>
    <dbReference type="NCBI Taxonomy" id="1749332"/>
    <lineage>
        <taxon>Bacteria</taxon>
        <taxon>Pseudomonadati</taxon>
        <taxon>Pseudomonadota</taxon>
        <taxon>Gammaproteobacteria</taxon>
        <taxon>Lysobacterales</taxon>
        <taxon>Lysobacteraceae</taxon>
        <taxon>Novilysobacter</taxon>
    </lineage>
</organism>
<dbReference type="Gene3D" id="3.10.450.50">
    <property type="match status" value="1"/>
</dbReference>
<evidence type="ECO:0000313" key="2">
    <source>
        <dbReference type="EMBL" id="MEG3184705.1"/>
    </source>
</evidence>
<feature type="domain" description="DUF4440" evidence="1">
    <location>
        <begin position="31"/>
        <end position="132"/>
    </location>
</feature>
<keyword evidence="3" id="KW-1185">Reference proteome</keyword>
<dbReference type="EMBL" id="JAXGFP010000006">
    <property type="protein sequence ID" value="MEG3184705.1"/>
    <property type="molecule type" value="Genomic_DNA"/>
</dbReference>
<dbReference type="SUPFAM" id="SSF54427">
    <property type="entry name" value="NTF2-like"/>
    <property type="match status" value="1"/>
</dbReference>
<comment type="caution">
    <text evidence="2">The sequence shown here is derived from an EMBL/GenBank/DDBJ whole genome shotgun (WGS) entry which is preliminary data.</text>
</comment>
<proteinExistence type="predicted"/>
<gene>
    <name evidence="2" type="ORF">SNE34_11855</name>
</gene>
<dbReference type="PROSITE" id="PS51257">
    <property type="entry name" value="PROKAR_LIPOPROTEIN"/>
    <property type="match status" value="1"/>
</dbReference>
<evidence type="ECO:0000313" key="3">
    <source>
        <dbReference type="Proteomes" id="UP001355056"/>
    </source>
</evidence>
<accession>A0ABU7Z0G1</accession>
<dbReference type="Pfam" id="PF14534">
    <property type="entry name" value="DUF4440"/>
    <property type="match status" value="1"/>
</dbReference>
<dbReference type="Proteomes" id="UP001355056">
    <property type="component" value="Unassembled WGS sequence"/>
</dbReference>
<dbReference type="InterPro" id="IPR027843">
    <property type="entry name" value="DUF4440"/>
</dbReference>
<dbReference type="InterPro" id="IPR032710">
    <property type="entry name" value="NTF2-like_dom_sf"/>
</dbReference>
<dbReference type="RefSeq" id="WP_332617484.1">
    <property type="nucleotide sequence ID" value="NZ_JAXGFP010000006.1"/>
</dbReference>
<protein>
    <submittedName>
        <fullName evidence="2">Nuclear transport factor 2 family protein</fullName>
    </submittedName>
</protein>